<protein>
    <submittedName>
        <fullName evidence="3">GT4 family glycosyltransferase PelF</fullName>
    </submittedName>
</protein>
<dbReference type="InterPro" id="IPR022622">
    <property type="entry name" value="DUF3492"/>
</dbReference>
<dbReference type="Pfam" id="PF00534">
    <property type="entry name" value="Glycos_transf_1"/>
    <property type="match status" value="1"/>
</dbReference>
<organism evidence="3 4">
    <name type="scientific">Blautia stercoris</name>
    <dbReference type="NCBI Taxonomy" id="871664"/>
    <lineage>
        <taxon>Bacteria</taxon>
        <taxon>Bacillati</taxon>
        <taxon>Bacillota</taxon>
        <taxon>Clostridia</taxon>
        <taxon>Lachnospirales</taxon>
        <taxon>Lachnospiraceae</taxon>
        <taxon>Blautia</taxon>
    </lineage>
</organism>
<evidence type="ECO:0000313" key="3">
    <source>
        <dbReference type="EMBL" id="MBC8627227.1"/>
    </source>
</evidence>
<dbReference type="Pfam" id="PF11997">
    <property type="entry name" value="DUF3492"/>
    <property type="match status" value="1"/>
</dbReference>
<evidence type="ECO:0000259" key="1">
    <source>
        <dbReference type="Pfam" id="PF00534"/>
    </source>
</evidence>
<accession>A0ABR7P7H1</accession>
<comment type="caution">
    <text evidence="3">The sequence shown here is derived from an EMBL/GenBank/DDBJ whole genome shotgun (WGS) entry which is preliminary data.</text>
</comment>
<feature type="domain" description="DUF3492" evidence="2">
    <location>
        <begin position="1"/>
        <end position="257"/>
    </location>
</feature>
<dbReference type="NCBIfam" id="NF038011">
    <property type="entry name" value="PelF"/>
    <property type="match status" value="1"/>
</dbReference>
<feature type="domain" description="Glycosyl transferase family 1" evidence="1">
    <location>
        <begin position="282"/>
        <end position="446"/>
    </location>
</feature>
<dbReference type="RefSeq" id="WP_187558058.1">
    <property type="nucleotide sequence ID" value="NZ_JACRTP010000001.1"/>
</dbReference>
<name>A0ABR7P7H1_9FIRM</name>
<dbReference type="SUPFAM" id="SSF53756">
    <property type="entry name" value="UDP-Glycosyltransferase/glycogen phosphorylase"/>
    <property type="match status" value="1"/>
</dbReference>
<evidence type="ECO:0000313" key="4">
    <source>
        <dbReference type="Proteomes" id="UP000661649"/>
    </source>
</evidence>
<gene>
    <name evidence="3" type="primary">pelF</name>
    <name evidence="3" type="ORF">H8712_01050</name>
</gene>
<dbReference type="InterPro" id="IPR047691">
    <property type="entry name" value="PelF-like"/>
</dbReference>
<reference evidence="3 4" key="1">
    <citation type="submission" date="2020-08" db="EMBL/GenBank/DDBJ databases">
        <title>Genome public.</title>
        <authorList>
            <person name="Liu C."/>
            <person name="Sun Q."/>
        </authorList>
    </citation>
    <scope>NUCLEOTIDE SEQUENCE [LARGE SCALE GENOMIC DNA]</scope>
    <source>
        <strain evidence="3 4">3_YM_SP_D4_24.mj</strain>
    </source>
</reference>
<dbReference type="InterPro" id="IPR001296">
    <property type="entry name" value="Glyco_trans_1"/>
</dbReference>
<sequence length="477" mass="55638">MRICFIAEGCYPYVVGGVSSWVHSMIKNFPNQEFILLTIVANRDASGKFAYELPENVTEVHEVYLEDVDWGSVNRHNKTRLNKKEYQALRSLILNHEVEWDNVFEFFHKKNISLNQLLMGEDFYHAVLDAYNLQYPEIVFSDFLWTMRSMYLPLFFCLMTEIPKADVYHAVATGYAGVLGSMGKYFRSGQLIISEHGIYTREREEELIKAEWVQKVYKKIWIQQFRKMSKVSYERADIVTSLYQHAQELQIELGCPKEKTIVTPNGINYERFKELPQCPSEQKEYIHIGAVLRVTPIKDVKTMIQAFGYAKKREPKLKLWIMGPYNEDPDYAAECFRMVETMKIQDVEFTGRIQVTDYLGWMDVTILTSISEGQPLTILESYAAHVPVIATDVGNCRGLIEGEEDDFGRAGIITHIMNVGEIAEAMVYMARNPEERKAMGEAGYKRLMKRYKIEDMKQKYEEIYKECAERRNLEWEE</sequence>
<proteinExistence type="predicted"/>
<dbReference type="PANTHER" id="PTHR12526">
    <property type="entry name" value="GLYCOSYLTRANSFERASE"/>
    <property type="match status" value="1"/>
</dbReference>
<dbReference type="Gene3D" id="3.40.50.2000">
    <property type="entry name" value="Glycogen Phosphorylase B"/>
    <property type="match status" value="2"/>
</dbReference>
<dbReference type="Proteomes" id="UP000661649">
    <property type="component" value="Unassembled WGS sequence"/>
</dbReference>
<dbReference type="EMBL" id="JACRTP010000001">
    <property type="protein sequence ID" value="MBC8627227.1"/>
    <property type="molecule type" value="Genomic_DNA"/>
</dbReference>
<keyword evidence="4" id="KW-1185">Reference proteome</keyword>
<dbReference type="PANTHER" id="PTHR12526:SF608">
    <property type="entry name" value="PELF"/>
    <property type="match status" value="1"/>
</dbReference>
<evidence type="ECO:0000259" key="2">
    <source>
        <dbReference type="Pfam" id="PF11997"/>
    </source>
</evidence>